<dbReference type="Proteomes" id="UP000494205">
    <property type="component" value="Unassembled WGS sequence"/>
</dbReference>
<dbReference type="Gene3D" id="3.40.50.1820">
    <property type="entry name" value="alpha/beta hydrolase"/>
    <property type="match status" value="1"/>
</dbReference>
<dbReference type="RefSeq" id="WP_146014322.1">
    <property type="nucleotide sequence ID" value="NZ_CADIJZ010000015.1"/>
</dbReference>
<protein>
    <recommendedName>
        <fullName evidence="1">AB hydrolase-1 domain-containing protein</fullName>
    </recommendedName>
</protein>
<evidence type="ECO:0000313" key="3">
    <source>
        <dbReference type="Proteomes" id="UP000494205"/>
    </source>
</evidence>
<evidence type="ECO:0000259" key="1">
    <source>
        <dbReference type="Pfam" id="PF00561"/>
    </source>
</evidence>
<dbReference type="PANTHER" id="PTHR36837:SF2">
    <property type="entry name" value="POLY(3-HYDROXYALKANOATE) POLYMERASE SUBUNIT PHAC"/>
    <property type="match status" value="1"/>
</dbReference>
<dbReference type="InterPro" id="IPR029058">
    <property type="entry name" value="AB_hydrolase_fold"/>
</dbReference>
<accession>A0A6J5BKF7</accession>
<dbReference type="InterPro" id="IPR051321">
    <property type="entry name" value="PHA/PHB_synthase"/>
</dbReference>
<organism evidence="2 3">
    <name type="scientific">Paraburkholderia rhynchosiae</name>
    <dbReference type="NCBI Taxonomy" id="487049"/>
    <lineage>
        <taxon>Bacteria</taxon>
        <taxon>Pseudomonadati</taxon>
        <taxon>Pseudomonadota</taxon>
        <taxon>Betaproteobacteria</taxon>
        <taxon>Burkholderiales</taxon>
        <taxon>Burkholderiaceae</taxon>
        <taxon>Paraburkholderia</taxon>
    </lineage>
</organism>
<sequence length="378" mass="41137">MDDAARDLLVPLRAGLEYADIVRRERGRWLDAFGFGPIETPSRVVRSWPGAELRAYGETGQVSQPSSAAALLIVPAPIKQAYIWDLAPEVSVVRRALEAGLRVYLIRWKELKRDAAEQDDGLAAYADSLIAQSLEAIGADGGRRATVPVVLVGHSLGGTLAAIFTALHPETVRALVILEAPVCFAGSAAGAFAPLAQWAPPADAIVAALGGQVPGSFLNLVCTSAAPDEFQWERWQDVALSSSDPLALWLHLRVERWTHDEFALPGRLFAEVVEYLYREDRFSRGTLNIDGRLAAPAHISVPVLAVFNPRSRIVPAVSIVPFIGALAMHTDAQALRYEGDTGVALQHVGVLVGRNAHLRLWPVILDWIRQHCQRTAER</sequence>
<name>A0A6J5BKF7_9BURK</name>
<reference evidence="2 3" key="1">
    <citation type="submission" date="2020-04" db="EMBL/GenBank/DDBJ databases">
        <authorList>
            <person name="De Canck E."/>
        </authorList>
    </citation>
    <scope>NUCLEOTIDE SEQUENCE [LARGE SCALE GENOMIC DNA]</scope>
    <source>
        <strain evidence="2 3">LMG 27174</strain>
    </source>
</reference>
<feature type="domain" description="AB hydrolase-1" evidence="1">
    <location>
        <begin position="148"/>
        <end position="262"/>
    </location>
</feature>
<dbReference type="PANTHER" id="PTHR36837">
    <property type="entry name" value="POLY(3-HYDROXYALKANOATE) POLYMERASE SUBUNIT PHAC"/>
    <property type="match status" value="1"/>
</dbReference>
<dbReference type="AlphaFoldDB" id="A0A6J5BKF7"/>
<dbReference type="Pfam" id="PF00561">
    <property type="entry name" value="Abhydrolase_1"/>
    <property type="match status" value="1"/>
</dbReference>
<dbReference type="InterPro" id="IPR000073">
    <property type="entry name" value="AB_hydrolase_1"/>
</dbReference>
<dbReference type="SUPFAM" id="SSF53474">
    <property type="entry name" value="alpha/beta-Hydrolases"/>
    <property type="match status" value="1"/>
</dbReference>
<dbReference type="EMBL" id="CADIJZ010000015">
    <property type="protein sequence ID" value="CAB3709063.1"/>
    <property type="molecule type" value="Genomic_DNA"/>
</dbReference>
<dbReference type="OrthoDB" id="9767934at2"/>
<proteinExistence type="predicted"/>
<gene>
    <name evidence="2" type="ORF">LMG27174_04120</name>
</gene>
<evidence type="ECO:0000313" key="2">
    <source>
        <dbReference type="EMBL" id="CAB3709063.1"/>
    </source>
</evidence>